<dbReference type="InterPro" id="IPR017853">
    <property type="entry name" value="GH"/>
</dbReference>
<protein>
    <recommendedName>
        <fullName evidence="2">LysM domain-containing protein</fullName>
    </recommendedName>
</protein>
<gene>
    <name evidence="3" type="ORF">GCM10011346_02510</name>
</gene>
<dbReference type="CDD" id="cd00118">
    <property type="entry name" value="LysM"/>
    <property type="match status" value="3"/>
</dbReference>
<dbReference type="InterPro" id="IPR036779">
    <property type="entry name" value="LysM_dom_sf"/>
</dbReference>
<name>A0ABQ2NNY4_9BACI</name>
<dbReference type="Pfam" id="PF08924">
    <property type="entry name" value="Rv2525c_GlyHyd-like"/>
    <property type="match status" value="1"/>
</dbReference>
<dbReference type="InterPro" id="IPR018392">
    <property type="entry name" value="LysM"/>
</dbReference>
<organism evidence="3 4">
    <name type="scientific">Oceanobacillus neutriphilus</name>
    <dbReference type="NCBI Taxonomy" id="531815"/>
    <lineage>
        <taxon>Bacteria</taxon>
        <taxon>Bacillati</taxon>
        <taxon>Bacillota</taxon>
        <taxon>Bacilli</taxon>
        <taxon>Bacillales</taxon>
        <taxon>Bacillaceae</taxon>
        <taxon>Oceanobacillus</taxon>
    </lineage>
</organism>
<dbReference type="Gene3D" id="3.20.20.80">
    <property type="entry name" value="Glycosidases"/>
    <property type="match status" value="1"/>
</dbReference>
<evidence type="ECO:0000256" key="1">
    <source>
        <dbReference type="SAM" id="MobiDB-lite"/>
    </source>
</evidence>
<dbReference type="SUPFAM" id="SSF54106">
    <property type="entry name" value="LysM domain"/>
    <property type="match status" value="3"/>
</dbReference>
<dbReference type="RefSeq" id="WP_188732733.1">
    <property type="nucleotide sequence ID" value="NZ_BMLW01000001.1"/>
</dbReference>
<dbReference type="SMART" id="SM00257">
    <property type="entry name" value="LysM"/>
    <property type="match status" value="3"/>
</dbReference>
<dbReference type="Pfam" id="PF01476">
    <property type="entry name" value="LysM"/>
    <property type="match status" value="3"/>
</dbReference>
<feature type="domain" description="LysM" evidence="2">
    <location>
        <begin position="330"/>
        <end position="374"/>
    </location>
</feature>
<dbReference type="PROSITE" id="PS51782">
    <property type="entry name" value="LYSM"/>
    <property type="match status" value="3"/>
</dbReference>
<evidence type="ECO:0000313" key="3">
    <source>
        <dbReference type="EMBL" id="GGP07255.1"/>
    </source>
</evidence>
<dbReference type="EMBL" id="BMLW01000001">
    <property type="protein sequence ID" value="GGP07255.1"/>
    <property type="molecule type" value="Genomic_DNA"/>
</dbReference>
<feature type="region of interest" description="Disordered" evidence="1">
    <location>
        <begin position="194"/>
        <end position="217"/>
    </location>
</feature>
<accession>A0ABQ2NNY4</accession>
<feature type="domain" description="LysM" evidence="2">
    <location>
        <begin position="219"/>
        <end position="263"/>
    </location>
</feature>
<keyword evidence="4" id="KW-1185">Reference proteome</keyword>
<dbReference type="SUPFAM" id="SSF51445">
    <property type="entry name" value="(Trans)glycosidases"/>
    <property type="match status" value="1"/>
</dbReference>
<dbReference type="Proteomes" id="UP000641206">
    <property type="component" value="Unassembled WGS sequence"/>
</dbReference>
<proteinExistence type="predicted"/>
<sequence>MSQGFDCATKLTESSAKRLKNAGYNFALRYLGNSWKSFNKAESVAIQKVGLDLVSIYQGTANKASYFNKAQGQKDGKRATTWANNVGQPKGSAIYFAVDYAAAGASQLNNIKDYFAGVKSTISKDFKVGVYGSFTVIEAMSGLVDYYWQTYAWSSGKISKHAHLRQYHNNVTVQGLNIDKNEAYKNDIGQWGSKGLSTSEKPSASKKESSTTNKKLTGSTYKVKSGDTLSAIASRAGTTVKTLQNLNDISNPDVIKVGQTIKLKGSAKKSASTNTKTYTIKSGDTLSGIASKHGTSTKKLQDLNNISNPNKIYAGQKIKVTGSANSSGNKYHTVKSGDTVSGLAKKYGSSQANIKKWNSLKNVNLIQIGQKLRVK</sequence>
<evidence type="ECO:0000313" key="4">
    <source>
        <dbReference type="Proteomes" id="UP000641206"/>
    </source>
</evidence>
<reference evidence="4" key="1">
    <citation type="journal article" date="2019" name="Int. J. Syst. Evol. Microbiol.">
        <title>The Global Catalogue of Microorganisms (GCM) 10K type strain sequencing project: providing services to taxonomists for standard genome sequencing and annotation.</title>
        <authorList>
            <consortium name="The Broad Institute Genomics Platform"/>
            <consortium name="The Broad Institute Genome Sequencing Center for Infectious Disease"/>
            <person name="Wu L."/>
            <person name="Ma J."/>
        </authorList>
    </citation>
    <scope>NUCLEOTIDE SEQUENCE [LARGE SCALE GENOMIC DNA]</scope>
    <source>
        <strain evidence="4">CGMCC 1.7693</strain>
    </source>
</reference>
<dbReference type="Gene3D" id="3.10.350.10">
    <property type="entry name" value="LysM domain"/>
    <property type="match status" value="3"/>
</dbReference>
<feature type="domain" description="LysM" evidence="2">
    <location>
        <begin position="276"/>
        <end position="320"/>
    </location>
</feature>
<dbReference type="PANTHER" id="PTHR33734">
    <property type="entry name" value="LYSM DOMAIN-CONTAINING GPI-ANCHORED PROTEIN 2"/>
    <property type="match status" value="1"/>
</dbReference>
<dbReference type="PANTHER" id="PTHR33734:SF22">
    <property type="entry name" value="MEMBRANE-BOUND LYTIC MUREIN TRANSGLYCOSYLASE D"/>
    <property type="match status" value="1"/>
</dbReference>
<evidence type="ECO:0000259" key="2">
    <source>
        <dbReference type="PROSITE" id="PS51782"/>
    </source>
</evidence>
<comment type="caution">
    <text evidence="3">The sequence shown here is derived from an EMBL/GenBank/DDBJ whole genome shotgun (WGS) entry which is preliminary data.</text>
</comment>
<dbReference type="InterPro" id="IPR015020">
    <property type="entry name" value="Rv2525c-like_Glyco_Hydro-like"/>
</dbReference>